<reference evidence="2 3" key="1">
    <citation type="submission" date="2018-09" db="EMBL/GenBank/DDBJ databases">
        <title>Comparative genomics of Leucobacter spp.</title>
        <authorList>
            <person name="Reis A.C."/>
            <person name="Kolvenbach B.A."/>
            <person name="Corvini P.F.X."/>
            <person name="Nunes O.C."/>
        </authorList>
    </citation>
    <scope>NUCLEOTIDE SEQUENCE [LARGE SCALE GENOMIC DNA]</scope>
    <source>
        <strain evidence="2 3">L-1</strain>
    </source>
</reference>
<dbReference type="Proteomes" id="UP001646141">
    <property type="component" value="Unassembled WGS sequence"/>
</dbReference>
<dbReference type="InterPro" id="IPR013113">
    <property type="entry name" value="SIP_FAD-bd"/>
</dbReference>
<dbReference type="Pfam" id="PF08021">
    <property type="entry name" value="FAD_binding_9"/>
    <property type="match status" value="1"/>
</dbReference>
<dbReference type="PROSITE" id="PS51384">
    <property type="entry name" value="FAD_FR"/>
    <property type="match status" value="1"/>
</dbReference>
<dbReference type="InterPro" id="IPR017927">
    <property type="entry name" value="FAD-bd_FR_type"/>
</dbReference>
<accession>A0ABS1SRL0</accession>
<protein>
    <submittedName>
        <fullName evidence="2">Siderophore-interacting protein</fullName>
    </submittedName>
</protein>
<dbReference type="RefSeq" id="WP_202381584.1">
    <property type="nucleotide sequence ID" value="NZ_BAAAMA010000002.1"/>
</dbReference>
<dbReference type="Gene3D" id="3.40.50.80">
    <property type="entry name" value="Nucleotide-binding domain of ferredoxin-NADP reductase (FNR) module"/>
    <property type="match status" value="1"/>
</dbReference>
<proteinExistence type="predicted"/>
<feature type="domain" description="FAD-binding FR-type" evidence="1">
    <location>
        <begin position="7"/>
        <end position="140"/>
    </location>
</feature>
<gene>
    <name evidence="2" type="ORF">D3226_06235</name>
</gene>
<dbReference type="Gene3D" id="2.40.30.10">
    <property type="entry name" value="Translation factors"/>
    <property type="match status" value="1"/>
</dbReference>
<dbReference type="EMBL" id="QYAD01000002">
    <property type="protein sequence ID" value="MBL3689556.1"/>
    <property type="molecule type" value="Genomic_DNA"/>
</dbReference>
<dbReference type="Pfam" id="PF04954">
    <property type="entry name" value="SIP"/>
    <property type="match status" value="1"/>
</dbReference>
<keyword evidence="3" id="KW-1185">Reference proteome</keyword>
<name>A0ABS1SRL0_9MICO</name>
<evidence type="ECO:0000259" key="1">
    <source>
        <dbReference type="PROSITE" id="PS51384"/>
    </source>
</evidence>
<dbReference type="PANTHER" id="PTHR30157:SF0">
    <property type="entry name" value="NADPH-DEPENDENT FERRIC-CHELATE REDUCTASE"/>
    <property type="match status" value="1"/>
</dbReference>
<evidence type="ECO:0000313" key="3">
    <source>
        <dbReference type="Proteomes" id="UP001646141"/>
    </source>
</evidence>
<dbReference type="InterPro" id="IPR039261">
    <property type="entry name" value="FNR_nucleotide-bd"/>
</dbReference>
<organism evidence="2 3">
    <name type="scientific">Leucobacter chromiireducens subsp. chromiireducens</name>
    <dbReference type="NCBI Taxonomy" id="660067"/>
    <lineage>
        <taxon>Bacteria</taxon>
        <taxon>Bacillati</taxon>
        <taxon>Actinomycetota</taxon>
        <taxon>Actinomycetes</taxon>
        <taxon>Micrococcales</taxon>
        <taxon>Microbacteriaceae</taxon>
        <taxon>Leucobacter</taxon>
    </lineage>
</organism>
<dbReference type="SUPFAM" id="SSF63380">
    <property type="entry name" value="Riboflavin synthase domain-like"/>
    <property type="match status" value="1"/>
</dbReference>
<evidence type="ECO:0000313" key="2">
    <source>
        <dbReference type="EMBL" id="MBL3689556.1"/>
    </source>
</evidence>
<dbReference type="PANTHER" id="PTHR30157">
    <property type="entry name" value="FERRIC REDUCTASE, NADPH-DEPENDENT"/>
    <property type="match status" value="1"/>
</dbReference>
<sequence length="320" mass="34320">MSGLGAYRLFRVRVIAAEWVTPSFVRVTFTGDDLADFGFVGIDQRVKLLLPDAHGVLPELRGSDDWYAAWCALSAAEQPPMRTYTPRMLRPADPTTGTPASVVIDFAWHPDPGPAAAWAARAQPGDIAAIVGPNGAYSATTRAVGWLPPRGASQLLLVGDESALPAIAAILEDLDAAAAVRVILELGDPRDAALLGDTSGVTVEVHERGDRHYGEALVAAVQALDDPAFHPAARAEAVPTARPELEDVDLEATVLWEVPGLDPETGMPAEDDARSARAYAWLAGEADAIKRIRRELVAERGMPRDAVAFMGYWRFGRAER</sequence>
<dbReference type="InterPro" id="IPR007037">
    <property type="entry name" value="SIP_rossman_dom"/>
</dbReference>
<dbReference type="InterPro" id="IPR039374">
    <property type="entry name" value="SIP_fam"/>
</dbReference>
<comment type="caution">
    <text evidence="2">The sequence shown here is derived from an EMBL/GenBank/DDBJ whole genome shotgun (WGS) entry which is preliminary data.</text>
</comment>
<dbReference type="InterPro" id="IPR017938">
    <property type="entry name" value="Riboflavin_synthase-like_b-brl"/>
</dbReference>
<dbReference type="CDD" id="cd06193">
    <property type="entry name" value="siderophore_interacting"/>
    <property type="match status" value="1"/>
</dbReference>